<protein>
    <submittedName>
        <fullName evidence="2">Uncharacterized protein</fullName>
    </submittedName>
</protein>
<feature type="region of interest" description="Disordered" evidence="1">
    <location>
        <begin position="50"/>
        <end position="91"/>
    </location>
</feature>
<reference evidence="2" key="1">
    <citation type="submission" date="2020-04" db="EMBL/GenBank/DDBJ databases">
        <authorList>
            <person name="Alioto T."/>
            <person name="Alioto T."/>
            <person name="Gomez Garrido J."/>
        </authorList>
    </citation>
    <scope>NUCLEOTIDE SEQUENCE</scope>
    <source>
        <strain evidence="2">A484AB</strain>
    </source>
</reference>
<evidence type="ECO:0000313" key="2">
    <source>
        <dbReference type="EMBL" id="CAB3981729.1"/>
    </source>
</evidence>
<gene>
    <name evidence="2" type="ORF">PACLA_8A016700</name>
</gene>
<dbReference type="AlphaFoldDB" id="A0A6S7FZF7"/>
<accession>A0A6S7FZF7</accession>
<dbReference type="EMBL" id="CACRXK020000423">
    <property type="protein sequence ID" value="CAB3981729.1"/>
    <property type="molecule type" value="Genomic_DNA"/>
</dbReference>
<proteinExistence type="predicted"/>
<organism evidence="2 3">
    <name type="scientific">Paramuricea clavata</name>
    <name type="common">Red gorgonian</name>
    <name type="synonym">Violescent sea-whip</name>
    <dbReference type="NCBI Taxonomy" id="317549"/>
    <lineage>
        <taxon>Eukaryota</taxon>
        <taxon>Metazoa</taxon>
        <taxon>Cnidaria</taxon>
        <taxon>Anthozoa</taxon>
        <taxon>Octocorallia</taxon>
        <taxon>Malacalcyonacea</taxon>
        <taxon>Plexauridae</taxon>
        <taxon>Paramuricea</taxon>
    </lineage>
</organism>
<evidence type="ECO:0000256" key="1">
    <source>
        <dbReference type="SAM" id="MobiDB-lite"/>
    </source>
</evidence>
<dbReference type="OrthoDB" id="10538336at2759"/>
<name>A0A6S7FZF7_PARCT</name>
<feature type="compositionally biased region" description="Acidic residues" evidence="1">
    <location>
        <begin position="63"/>
        <end position="83"/>
    </location>
</feature>
<sequence length="110" mass="12371">MLWHVFQGCGHSFHIQCTLPDISVCQICKDLLTTKVSSFGKTAKEAVHHFDPSAVQESVANSSDEDEDSNSEMQDQDADDEELVQTTNTQTVPELFNKVNAWRRFEGPQL</sequence>
<dbReference type="Proteomes" id="UP001152795">
    <property type="component" value="Unassembled WGS sequence"/>
</dbReference>
<keyword evidence="3" id="KW-1185">Reference proteome</keyword>
<evidence type="ECO:0000313" key="3">
    <source>
        <dbReference type="Proteomes" id="UP001152795"/>
    </source>
</evidence>
<comment type="caution">
    <text evidence="2">The sequence shown here is derived from an EMBL/GenBank/DDBJ whole genome shotgun (WGS) entry which is preliminary data.</text>
</comment>